<dbReference type="OrthoDB" id="309483at2759"/>
<keyword evidence="8" id="KW-1185">Reference proteome</keyword>
<evidence type="ECO:0000256" key="3">
    <source>
        <dbReference type="ARBA" id="ARBA00023274"/>
    </source>
</evidence>
<evidence type="ECO:0000259" key="6">
    <source>
        <dbReference type="PROSITE" id="PS50881"/>
    </source>
</evidence>
<dbReference type="RefSeq" id="XP_040727227.1">
    <property type="nucleotide sequence ID" value="XM_040871889.1"/>
</dbReference>
<dbReference type="InterPro" id="IPR013810">
    <property type="entry name" value="Ribosomal_uS5_N"/>
</dbReference>
<keyword evidence="3 4" id="KW-0687">Ribonucleoprotein</keyword>
<dbReference type="PROSITE" id="PS50881">
    <property type="entry name" value="S5_DSRBD"/>
    <property type="match status" value="1"/>
</dbReference>
<comment type="caution">
    <text evidence="7">The sequence shown here is derived from an EMBL/GenBank/DDBJ whole genome shotgun (WGS) entry which is preliminary data.</text>
</comment>
<evidence type="ECO:0000256" key="2">
    <source>
        <dbReference type="ARBA" id="ARBA00022980"/>
    </source>
</evidence>
<dbReference type="Pfam" id="PF00333">
    <property type="entry name" value="Ribosomal_S5"/>
    <property type="match status" value="1"/>
</dbReference>
<evidence type="ECO:0000313" key="8">
    <source>
        <dbReference type="Proteomes" id="UP000193685"/>
    </source>
</evidence>
<accession>A0A1Y2FSQ1</accession>
<comment type="similarity">
    <text evidence="1 5">Belongs to the universal ribosomal protein uS5 family.</text>
</comment>
<dbReference type="OMA" id="FGLHCNP"/>
<dbReference type="SUPFAM" id="SSF54768">
    <property type="entry name" value="dsRNA-binding domain-like"/>
    <property type="match status" value="1"/>
</dbReference>
<evidence type="ECO:0000313" key="7">
    <source>
        <dbReference type="EMBL" id="ORY85745.1"/>
    </source>
</evidence>
<feature type="domain" description="S5 DRBM" evidence="6">
    <location>
        <begin position="1"/>
        <end position="42"/>
    </location>
</feature>
<dbReference type="FunFam" id="3.30.230.10:FF:000041">
    <property type="entry name" value="37S ribosomal protein S5"/>
    <property type="match status" value="1"/>
</dbReference>
<protein>
    <submittedName>
        <fullName evidence="7">Ribosomal protein S5, C-terminal domain-domain-containing protein</fullName>
    </submittedName>
</protein>
<dbReference type="GO" id="GO:0006412">
    <property type="term" value="P:translation"/>
    <property type="evidence" value="ECO:0007669"/>
    <property type="project" value="InterPro"/>
</dbReference>
<evidence type="ECO:0000256" key="4">
    <source>
        <dbReference type="PROSITE-ProRule" id="PRU00268"/>
    </source>
</evidence>
<dbReference type="Gene3D" id="3.30.230.10">
    <property type="match status" value="1"/>
</dbReference>
<dbReference type="AlphaFoldDB" id="A0A1Y2FSQ1"/>
<dbReference type="GO" id="GO:0003735">
    <property type="term" value="F:structural constituent of ribosome"/>
    <property type="evidence" value="ECO:0007669"/>
    <property type="project" value="UniProtKB-UniRule"/>
</dbReference>
<dbReference type="Pfam" id="PF03719">
    <property type="entry name" value="Ribosomal_S5_C"/>
    <property type="match status" value="1"/>
</dbReference>
<keyword evidence="2 4" id="KW-0689">Ribosomal protein</keyword>
<dbReference type="EMBL" id="MCFI01000004">
    <property type="protein sequence ID" value="ORY85745.1"/>
    <property type="molecule type" value="Genomic_DNA"/>
</dbReference>
<dbReference type="SUPFAM" id="SSF54211">
    <property type="entry name" value="Ribosomal protein S5 domain 2-like"/>
    <property type="match status" value="1"/>
</dbReference>
<dbReference type="Proteomes" id="UP000193685">
    <property type="component" value="Unassembled WGS sequence"/>
</dbReference>
<dbReference type="InterPro" id="IPR020568">
    <property type="entry name" value="Ribosomal_Su5_D2-typ_SF"/>
</dbReference>
<dbReference type="InterPro" id="IPR014721">
    <property type="entry name" value="Ribsml_uS5_D2-typ_fold_subgr"/>
</dbReference>
<dbReference type="PANTHER" id="PTHR48277">
    <property type="entry name" value="MITOCHONDRIAL RIBOSOMAL PROTEIN S5"/>
    <property type="match status" value="1"/>
</dbReference>
<sequence length="142" mass="15876">MYCLAVVGNGKGMIGFGEGKHAEQGTATRKAVTQAVKNMEFVHRYQDRTIYGDVDYKFHAVQLRLRSRPAGFGIRANHFIYEICRCAGITDLSAKVWGSRTGMNVVKGVFEALKEQRLPSTIAQARGRRIVDVESAYYSRQA</sequence>
<proteinExistence type="inferred from homology"/>
<dbReference type="GO" id="GO:0005840">
    <property type="term" value="C:ribosome"/>
    <property type="evidence" value="ECO:0007669"/>
    <property type="project" value="UniProtKB-KW"/>
</dbReference>
<reference evidence="7 8" key="1">
    <citation type="submission" date="2016-07" db="EMBL/GenBank/DDBJ databases">
        <title>Pervasive Adenine N6-methylation of Active Genes in Fungi.</title>
        <authorList>
            <consortium name="DOE Joint Genome Institute"/>
            <person name="Mondo S.J."/>
            <person name="Dannebaum R.O."/>
            <person name="Kuo R.C."/>
            <person name="Labutti K."/>
            <person name="Haridas S."/>
            <person name="Kuo A."/>
            <person name="Salamov A."/>
            <person name="Ahrendt S.R."/>
            <person name="Lipzen A."/>
            <person name="Sullivan W."/>
            <person name="Andreopoulos W.B."/>
            <person name="Clum A."/>
            <person name="Lindquist E."/>
            <person name="Daum C."/>
            <person name="Ramamoorthy G.K."/>
            <person name="Gryganskyi A."/>
            <person name="Culley D."/>
            <person name="Magnuson J.K."/>
            <person name="James T.Y."/>
            <person name="O'Malley M.A."/>
            <person name="Stajich J.E."/>
            <person name="Spatafora J.W."/>
            <person name="Visel A."/>
            <person name="Grigoriev I.V."/>
        </authorList>
    </citation>
    <scope>NUCLEOTIDE SEQUENCE [LARGE SCALE GENOMIC DNA]</scope>
    <source>
        <strain evidence="7 8">12-1054</strain>
    </source>
</reference>
<dbReference type="STRING" id="56484.A0A1Y2FSQ1"/>
<organism evidence="7 8">
    <name type="scientific">Protomyces lactucae-debilis</name>
    <dbReference type="NCBI Taxonomy" id="2754530"/>
    <lineage>
        <taxon>Eukaryota</taxon>
        <taxon>Fungi</taxon>
        <taxon>Dikarya</taxon>
        <taxon>Ascomycota</taxon>
        <taxon>Taphrinomycotina</taxon>
        <taxon>Taphrinomycetes</taxon>
        <taxon>Taphrinales</taxon>
        <taxon>Protomycetaceae</taxon>
        <taxon>Protomyces</taxon>
    </lineage>
</organism>
<dbReference type="InterPro" id="IPR000851">
    <property type="entry name" value="Ribosomal_uS5"/>
</dbReference>
<dbReference type="InterPro" id="IPR005324">
    <property type="entry name" value="Ribosomal_uS5_C"/>
</dbReference>
<gene>
    <name evidence="7" type="ORF">BCR37DRAFT_402128</name>
</gene>
<dbReference type="Gene3D" id="3.30.160.20">
    <property type="match status" value="1"/>
</dbReference>
<dbReference type="GO" id="GO:0003723">
    <property type="term" value="F:RNA binding"/>
    <property type="evidence" value="ECO:0007669"/>
    <property type="project" value="InterPro"/>
</dbReference>
<evidence type="ECO:0000256" key="1">
    <source>
        <dbReference type="ARBA" id="ARBA00008945"/>
    </source>
</evidence>
<dbReference type="PANTHER" id="PTHR48277:SF1">
    <property type="entry name" value="MITOCHONDRIAL RIBOSOMAL PROTEIN S5"/>
    <property type="match status" value="1"/>
</dbReference>
<dbReference type="GeneID" id="63788488"/>
<evidence type="ECO:0000256" key="5">
    <source>
        <dbReference type="RuleBase" id="RU003823"/>
    </source>
</evidence>
<name>A0A1Y2FSQ1_PROLT</name>
<dbReference type="GO" id="GO:1990904">
    <property type="term" value="C:ribonucleoprotein complex"/>
    <property type="evidence" value="ECO:0007669"/>
    <property type="project" value="UniProtKB-UniRule"/>
</dbReference>